<dbReference type="InterPro" id="IPR000182">
    <property type="entry name" value="GNAT_dom"/>
</dbReference>
<dbReference type="RefSeq" id="WP_015203848.1">
    <property type="nucleotide sequence ID" value="NC_019753.1"/>
</dbReference>
<dbReference type="PATRIC" id="fig|1173022.3.peg.3140"/>
<evidence type="ECO:0000256" key="4">
    <source>
        <dbReference type="ARBA" id="ARBA00023315"/>
    </source>
</evidence>
<organism evidence="7 8">
    <name type="scientific">Crinalium epipsammum PCC 9333</name>
    <dbReference type="NCBI Taxonomy" id="1173022"/>
    <lineage>
        <taxon>Bacteria</taxon>
        <taxon>Bacillati</taxon>
        <taxon>Cyanobacteriota</taxon>
        <taxon>Cyanophyceae</taxon>
        <taxon>Gomontiellales</taxon>
        <taxon>Gomontiellaceae</taxon>
        <taxon>Crinalium</taxon>
    </lineage>
</organism>
<dbReference type="HOGENOM" id="CLU_101288_3_0_3"/>
<dbReference type="Pfam" id="PF13673">
    <property type="entry name" value="Acetyltransf_10"/>
    <property type="match status" value="1"/>
</dbReference>
<feature type="domain" description="N-acetyltransferase" evidence="6">
    <location>
        <begin position="8"/>
        <end position="171"/>
    </location>
</feature>
<dbReference type="STRING" id="1173022.Cri9333_2901"/>
<protein>
    <submittedName>
        <fullName evidence="7">GCN5-related N-acetyltransferase</fullName>
    </submittedName>
</protein>
<keyword evidence="2" id="KW-1277">Toxin-antitoxin system</keyword>
<reference evidence="7 8" key="1">
    <citation type="submission" date="2012-06" db="EMBL/GenBank/DDBJ databases">
        <title>Finished chromosome of genome of Crinalium epipsammum PCC 9333.</title>
        <authorList>
            <consortium name="US DOE Joint Genome Institute"/>
            <person name="Gugger M."/>
            <person name="Coursin T."/>
            <person name="Rippka R."/>
            <person name="Tandeau De Marsac N."/>
            <person name="Huntemann M."/>
            <person name="Wei C.-L."/>
            <person name="Han J."/>
            <person name="Detter J.C."/>
            <person name="Han C."/>
            <person name="Tapia R."/>
            <person name="Davenport K."/>
            <person name="Daligault H."/>
            <person name="Erkkila T."/>
            <person name="Gu W."/>
            <person name="Munk A.C.C."/>
            <person name="Teshima H."/>
            <person name="Xu Y."/>
            <person name="Chain P."/>
            <person name="Chen A."/>
            <person name="Krypides N."/>
            <person name="Mavromatis K."/>
            <person name="Markowitz V."/>
            <person name="Szeto E."/>
            <person name="Ivanova N."/>
            <person name="Mikhailova N."/>
            <person name="Ovchinnikova G."/>
            <person name="Pagani I."/>
            <person name="Pati A."/>
            <person name="Goodwin L."/>
            <person name="Peters L."/>
            <person name="Pitluck S."/>
            <person name="Woyke T."/>
            <person name="Kerfeld C."/>
        </authorList>
    </citation>
    <scope>NUCLEOTIDE SEQUENCE [LARGE SCALE GENOMIC DNA]</scope>
    <source>
        <strain evidence="7 8">PCC 9333</strain>
    </source>
</reference>
<comment type="catalytic activity">
    <reaction evidence="5">
        <text>glycyl-tRNA(Gly) + acetyl-CoA = N-acetylglycyl-tRNA(Gly) + CoA + H(+)</text>
        <dbReference type="Rhea" id="RHEA:81867"/>
        <dbReference type="Rhea" id="RHEA-COMP:9683"/>
        <dbReference type="Rhea" id="RHEA-COMP:19766"/>
        <dbReference type="ChEBI" id="CHEBI:15378"/>
        <dbReference type="ChEBI" id="CHEBI:57287"/>
        <dbReference type="ChEBI" id="CHEBI:57288"/>
        <dbReference type="ChEBI" id="CHEBI:78522"/>
        <dbReference type="ChEBI" id="CHEBI:232036"/>
    </reaction>
</comment>
<evidence type="ECO:0000256" key="3">
    <source>
        <dbReference type="ARBA" id="ARBA00022679"/>
    </source>
</evidence>
<proteinExistence type="predicted"/>
<name>K9W2T0_9CYAN</name>
<evidence type="ECO:0000313" key="7">
    <source>
        <dbReference type="EMBL" id="AFZ13740.1"/>
    </source>
</evidence>
<dbReference type="PANTHER" id="PTHR36449:SF1">
    <property type="entry name" value="ACETYLTRANSFERASE"/>
    <property type="match status" value="1"/>
</dbReference>
<keyword evidence="1" id="KW-0678">Repressor</keyword>
<keyword evidence="4" id="KW-0012">Acyltransferase</keyword>
<dbReference type="KEGG" id="cep:Cri9333_2901"/>
<dbReference type="OrthoDB" id="9799147at2"/>
<evidence type="ECO:0000256" key="5">
    <source>
        <dbReference type="ARBA" id="ARBA00049880"/>
    </source>
</evidence>
<dbReference type="Gene3D" id="3.40.630.30">
    <property type="match status" value="1"/>
</dbReference>
<gene>
    <name evidence="7" type="ORF">Cri9333_2901</name>
</gene>
<keyword evidence="8" id="KW-1185">Reference proteome</keyword>
<evidence type="ECO:0000256" key="2">
    <source>
        <dbReference type="ARBA" id="ARBA00022649"/>
    </source>
</evidence>
<dbReference type="PANTHER" id="PTHR36449">
    <property type="entry name" value="ACETYLTRANSFERASE-RELATED"/>
    <property type="match status" value="1"/>
</dbReference>
<dbReference type="SUPFAM" id="SSF55729">
    <property type="entry name" value="Acyl-CoA N-acyltransferases (Nat)"/>
    <property type="match status" value="1"/>
</dbReference>
<evidence type="ECO:0000313" key="8">
    <source>
        <dbReference type="Proteomes" id="UP000010472"/>
    </source>
</evidence>
<dbReference type="GO" id="GO:0016747">
    <property type="term" value="F:acyltransferase activity, transferring groups other than amino-acyl groups"/>
    <property type="evidence" value="ECO:0007669"/>
    <property type="project" value="InterPro"/>
</dbReference>
<dbReference type="AlphaFoldDB" id="K9W2T0"/>
<dbReference type="CDD" id="cd04301">
    <property type="entry name" value="NAT_SF"/>
    <property type="match status" value="1"/>
</dbReference>
<dbReference type="Proteomes" id="UP000010472">
    <property type="component" value="Chromosome"/>
</dbReference>
<dbReference type="EMBL" id="CP003620">
    <property type="protein sequence ID" value="AFZ13740.1"/>
    <property type="molecule type" value="Genomic_DNA"/>
</dbReference>
<sequence>MSVPDFNYIIEPLSQQHNRTNFHCGIEALDSYLKKQARQDLRRFLTAVFVLSNLDSNEIAGYYTLAATAIQLAELPLTLTSKIPKYPLIPATLLGRLAIDEKYQKKGLGTFLLFDALQRSKNSEIASMAVIVDAKNEQAQQFYEYHQFIPFPQQPHRLYLPMATIIKLLGD</sequence>
<dbReference type="InterPro" id="IPR016181">
    <property type="entry name" value="Acyl_CoA_acyltransferase"/>
</dbReference>
<dbReference type="PROSITE" id="PS51186">
    <property type="entry name" value="GNAT"/>
    <property type="match status" value="1"/>
</dbReference>
<dbReference type="eggNOG" id="COG0456">
    <property type="taxonomic scope" value="Bacteria"/>
</dbReference>
<evidence type="ECO:0000259" key="6">
    <source>
        <dbReference type="PROSITE" id="PS51186"/>
    </source>
</evidence>
<evidence type="ECO:0000256" key="1">
    <source>
        <dbReference type="ARBA" id="ARBA00022491"/>
    </source>
</evidence>
<keyword evidence="3 7" id="KW-0808">Transferase</keyword>
<accession>K9W2T0</accession>